<protein>
    <submittedName>
        <fullName evidence="2">Lytic transglycosylase domain-containing protein</fullName>
    </submittedName>
</protein>
<evidence type="ECO:0000259" key="1">
    <source>
        <dbReference type="Pfam" id="PF01464"/>
    </source>
</evidence>
<dbReference type="Gene3D" id="1.10.530.10">
    <property type="match status" value="1"/>
</dbReference>
<keyword evidence="3" id="KW-1185">Reference proteome</keyword>
<dbReference type="Pfam" id="PF01464">
    <property type="entry name" value="SLT"/>
    <property type="match status" value="1"/>
</dbReference>
<dbReference type="Proteomes" id="UP001524473">
    <property type="component" value="Unassembled WGS sequence"/>
</dbReference>
<name>A0ABT1RZW0_9FIRM</name>
<dbReference type="InterPro" id="IPR023346">
    <property type="entry name" value="Lysozyme-like_dom_sf"/>
</dbReference>
<evidence type="ECO:0000313" key="3">
    <source>
        <dbReference type="Proteomes" id="UP001524473"/>
    </source>
</evidence>
<dbReference type="EMBL" id="JANFZH010000020">
    <property type="protein sequence ID" value="MCQ4840184.1"/>
    <property type="molecule type" value="Genomic_DNA"/>
</dbReference>
<dbReference type="RefSeq" id="WP_066866258.1">
    <property type="nucleotide sequence ID" value="NZ_CABKVV010000014.1"/>
</dbReference>
<dbReference type="GeneID" id="90533290"/>
<comment type="caution">
    <text evidence="2">The sequence shown here is derived from an EMBL/GenBank/DDBJ whole genome shotgun (WGS) entry which is preliminary data.</text>
</comment>
<proteinExistence type="predicted"/>
<dbReference type="SUPFAM" id="SSF53955">
    <property type="entry name" value="Lysozyme-like"/>
    <property type="match status" value="1"/>
</dbReference>
<organism evidence="2 3">
    <name type="scientific">Neglectibacter timonensis</name>
    <dbReference type="NCBI Taxonomy" id="1776382"/>
    <lineage>
        <taxon>Bacteria</taxon>
        <taxon>Bacillati</taxon>
        <taxon>Bacillota</taxon>
        <taxon>Clostridia</taxon>
        <taxon>Eubacteriales</taxon>
        <taxon>Oscillospiraceae</taxon>
        <taxon>Neglectibacter</taxon>
    </lineage>
</organism>
<accession>A0ABT1RZW0</accession>
<dbReference type="CDD" id="cd16896">
    <property type="entry name" value="LT_Slt70-like"/>
    <property type="match status" value="1"/>
</dbReference>
<dbReference type="PANTHER" id="PTHR37423:SF2">
    <property type="entry name" value="MEMBRANE-BOUND LYTIC MUREIN TRANSGLYCOSYLASE C"/>
    <property type="match status" value="1"/>
</dbReference>
<gene>
    <name evidence="2" type="ORF">NE695_09685</name>
</gene>
<dbReference type="PANTHER" id="PTHR37423">
    <property type="entry name" value="SOLUBLE LYTIC MUREIN TRANSGLYCOSYLASE-RELATED"/>
    <property type="match status" value="1"/>
</dbReference>
<evidence type="ECO:0000313" key="2">
    <source>
        <dbReference type="EMBL" id="MCQ4840184.1"/>
    </source>
</evidence>
<dbReference type="InterPro" id="IPR008258">
    <property type="entry name" value="Transglycosylase_SLT_dom_1"/>
</dbReference>
<sequence length="185" mass="20640">MKKGCLIGLVLICLFSAGMVIGGPQVIEQVMKWLYPRPYEEIVRREAAEFGLEENLVYAVIRAESGFDEQAESHAGAHGLMQLTEATFDWISSLHPPENGGKDLFDPSDNIHCGCALLRLLLDQYGSLDVALCAYNAGMGNVSGWLQGGEYSDDGKSLHTIPFPETKAYLRRVKENYKMYQKLYK</sequence>
<feature type="domain" description="Transglycosylase SLT" evidence="1">
    <location>
        <begin position="43"/>
        <end position="147"/>
    </location>
</feature>
<reference evidence="2 3" key="1">
    <citation type="submission" date="2022-06" db="EMBL/GenBank/DDBJ databases">
        <title>Isolation of gut microbiota from human fecal samples.</title>
        <authorList>
            <person name="Pamer E.G."/>
            <person name="Barat B."/>
            <person name="Waligurski E."/>
            <person name="Medina S."/>
            <person name="Paddock L."/>
            <person name="Mostad J."/>
        </authorList>
    </citation>
    <scope>NUCLEOTIDE SEQUENCE [LARGE SCALE GENOMIC DNA]</scope>
    <source>
        <strain evidence="2 3">DFI.9.73</strain>
    </source>
</reference>